<gene>
    <name evidence="1" type="ORF">RFV38_12005</name>
</gene>
<reference evidence="2" key="1">
    <citation type="submission" date="2023-07" db="EMBL/GenBank/DDBJ databases">
        <authorList>
            <person name="Colorado M.A."/>
            <person name="Villamil L.M."/>
            <person name="Melo J.F."/>
            <person name="Rodriguez J.A."/>
            <person name="Ruiz R.Y."/>
        </authorList>
    </citation>
    <scope>NUCLEOTIDE SEQUENCE [LARGE SCALE GENOMIC DNA]</scope>
    <source>
        <strain evidence="2">C33</strain>
    </source>
</reference>
<dbReference type="RefSeq" id="WP_320314559.1">
    <property type="nucleotide sequence ID" value="NZ_JAVIKH010000024.1"/>
</dbReference>
<organism evidence="1 2">
    <name type="scientific">Candidatus Cetobacterium colombiensis</name>
    <dbReference type="NCBI Taxonomy" id="3073100"/>
    <lineage>
        <taxon>Bacteria</taxon>
        <taxon>Fusobacteriati</taxon>
        <taxon>Fusobacteriota</taxon>
        <taxon>Fusobacteriia</taxon>
        <taxon>Fusobacteriales</taxon>
        <taxon>Fusobacteriaceae</taxon>
        <taxon>Cetobacterium</taxon>
    </lineage>
</organism>
<name>A0ABU4WF57_9FUSO</name>
<evidence type="ECO:0000313" key="1">
    <source>
        <dbReference type="EMBL" id="MDX8337206.1"/>
    </source>
</evidence>
<dbReference type="EMBL" id="JAVIKH010000024">
    <property type="protein sequence ID" value="MDX8337206.1"/>
    <property type="molecule type" value="Genomic_DNA"/>
</dbReference>
<comment type="caution">
    <text evidence="1">The sequence shown here is derived from an EMBL/GenBank/DDBJ whole genome shotgun (WGS) entry which is preliminary data.</text>
</comment>
<sequence length="54" mass="6137">MAFILEHGEIQNKNVQDLLEIKRTASLNLLNSLVAKNFIIQIGKGRGNKYILKK</sequence>
<protein>
    <submittedName>
        <fullName evidence="1">Uncharacterized protein</fullName>
    </submittedName>
</protein>
<proteinExistence type="predicted"/>
<dbReference type="InterPro" id="IPR036388">
    <property type="entry name" value="WH-like_DNA-bd_sf"/>
</dbReference>
<dbReference type="Proteomes" id="UP001279681">
    <property type="component" value="Unassembled WGS sequence"/>
</dbReference>
<dbReference type="Gene3D" id="1.10.10.10">
    <property type="entry name" value="Winged helix-like DNA-binding domain superfamily/Winged helix DNA-binding domain"/>
    <property type="match status" value="1"/>
</dbReference>
<accession>A0ABU4WF57</accession>
<keyword evidence="2" id="KW-1185">Reference proteome</keyword>
<evidence type="ECO:0000313" key="2">
    <source>
        <dbReference type="Proteomes" id="UP001279681"/>
    </source>
</evidence>